<keyword evidence="4" id="KW-0547">Nucleotide-binding</keyword>
<dbReference type="Pfam" id="PF00176">
    <property type="entry name" value="SNF2-rel_dom"/>
    <property type="match status" value="1"/>
</dbReference>
<comment type="function">
    <text evidence="15">ATPase component of the INO80 complex which remodels chromatin by shifting nucleosomes and is involved in DNA repair.</text>
</comment>
<dbReference type="PROSITE" id="PS51192">
    <property type="entry name" value="HELICASE_ATP_BIND_1"/>
    <property type="match status" value="1"/>
</dbReference>
<dbReference type="EC" id="3.6.4.-" evidence="15"/>
<evidence type="ECO:0000256" key="4">
    <source>
        <dbReference type="ARBA" id="ARBA00022741"/>
    </source>
</evidence>
<name>M5FW36_DACPD</name>
<keyword evidence="11" id="KW-0804">Transcription</keyword>
<accession>M5FW36</accession>
<reference evidence="20 21" key="1">
    <citation type="journal article" date="2012" name="Science">
        <title>The Paleozoic origin of enzymatic lignin decomposition reconstructed from 31 fungal genomes.</title>
        <authorList>
            <person name="Floudas D."/>
            <person name="Binder M."/>
            <person name="Riley R."/>
            <person name="Barry K."/>
            <person name="Blanchette R.A."/>
            <person name="Henrissat B."/>
            <person name="Martinez A.T."/>
            <person name="Otillar R."/>
            <person name="Spatafora J.W."/>
            <person name="Yadav J.S."/>
            <person name="Aerts A."/>
            <person name="Benoit I."/>
            <person name="Boyd A."/>
            <person name="Carlson A."/>
            <person name="Copeland A."/>
            <person name="Coutinho P.M."/>
            <person name="de Vries R.P."/>
            <person name="Ferreira P."/>
            <person name="Findley K."/>
            <person name="Foster B."/>
            <person name="Gaskell J."/>
            <person name="Glotzer D."/>
            <person name="Gorecki P."/>
            <person name="Heitman J."/>
            <person name="Hesse C."/>
            <person name="Hori C."/>
            <person name="Igarashi K."/>
            <person name="Jurgens J.A."/>
            <person name="Kallen N."/>
            <person name="Kersten P."/>
            <person name="Kohler A."/>
            <person name="Kuees U."/>
            <person name="Kumar T.K.A."/>
            <person name="Kuo A."/>
            <person name="LaButti K."/>
            <person name="Larrondo L.F."/>
            <person name="Lindquist E."/>
            <person name="Ling A."/>
            <person name="Lombard V."/>
            <person name="Lucas S."/>
            <person name="Lundell T."/>
            <person name="Martin R."/>
            <person name="McLaughlin D.J."/>
            <person name="Morgenstern I."/>
            <person name="Morin E."/>
            <person name="Murat C."/>
            <person name="Nagy L.G."/>
            <person name="Nolan M."/>
            <person name="Ohm R.A."/>
            <person name="Patyshakuliyeva A."/>
            <person name="Rokas A."/>
            <person name="Ruiz-Duenas F.J."/>
            <person name="Sabat G."/>
            <person name="Salamov A."/>
            <person name="Samejima M."/>
            <person name="Schmutz J."/>
            <person name="Slot J.C."/>
            <person name="St John F."/>
            <person name="Stenlid J."/>
            <person name="Sun H."/>
            <person name="Sun S."/>
            <person name="Syed K."/>
            <person name="Tsang A."/>
            <person name="Wiebenga A."/>
            <person name="Young D."/>
            <person name="Pisabarro A."/>
            <person name="Eastwood D.C."/>
            <person name="Martin F."/>
            <person name="Cullen D."/>
            <person name="Grigoriev I.V."/>
            <person name="Hibbett D.S."/>
        </authorList>
    </citation>
    <scope>NUCLEOTIDE SEQUENCE [LARGE SCALE GENOMIC DNA]</scope>
    <source>
        <strain evidence="20 21">DJM-731 SS1</strain>
    </source>
</reference>
<comment type="domain">
    <text evidence="15">The DBINO region is involved in binding to DNA.</text>
</comment>
<evidence type="ECO:0000256" key="11">
    <source>
        <dbReference type="ARBA" id="ARBA00023163"/>
    </source>
</evidence>
<evidence type="ECO:0000259" key="17">
    <source>
        <dbReference type="PROSITE" id="PS51192"/>
    </source>
</evidence>
<dbReference type="PROSITE" id="PS51413">
    <property type="entry name" value="DBINO"/>
    <property type="match status" value="1"/>
</dbReference>
<dbReference type="PANTHER" id="PTHR45685">
    <property type="entry name" value="HELICASE SRCAP-RELATED"/>
    <property type="match status" value="1"/>
</dbReference>
<dbReference type="GO" id="GO:0006281">
    <property type="term" value="P:DNA repair"/>
    <property type="evidence" value="ECO:0007669"/>
    <property type="project" value="UniProtKB-UniRule"/>
</dbReference>
<feature type="region of interest" description="Disordered" evidence="16">
    <location>
        <begin position="1534"/>
        <end position="1592"/>
    </location>
</feature>
<dbReference type="Pfam" id="PF13892">
    <property type="entry name" value="DBINO"/>
    <property type="match status" value="1"/>
</dbReference>
<evidence type="ECO:0000256" key="9">
    <source>
        <dbReference type="ARBA" id="ARBA00023125"/>
    </source>
</evidence>
<feature type="region of interest" description="Disordered" evidence="16">
    <location>
        <begin position="1"/>
        <end position="58"/>
    </location>
</feature>
<dbReference type="Proteomes" id="UP000030653">
    <property type="component" value="Unassembled WGS sequence"/>
</dbReference>
<protein>
    <recommendedName>
        <fullName evidence="3 15">Chromatin-remodeling ATPase INO80</fullName>
        <ecNumber evidence="15">3.6.4.-</ecNumber>
    </recommendedName>
</protein>
<dbReference type="InterPro" id="IPR049730">
    <property type="entry name" value="SNF2/RAD54-like_C"/>
</dbReference>
<evidence type="ECO:0000256" key="14">
    <source>
        <dbReference type="ARBA" id="ARBA00049360"/>
    </source>
</evidence>
<evidence type="ECO:0000259" key="19">
    <source>
        <dbReference type="PROSITE" id="PS51413"/>
    </source>
</evidence>
<evidence type="ECO:0000256" key="2">
    <source>
        <dbReference type="ARBA" id="ARBA00007025"/>
    </source>
</evidence>
<evidence type="ECO:0000256" key="8">
    <source>
        <dbReference type="ARBA" id="ARBA00023015"/>
    </source>
</evidence>
<proteinExistence type="inferred from homology"/>
<dbReference type="GO" id="GO:0005524">
    <property type="term" value="F:ATP binding"/>
    <property type="evidence" value="ECO:0007669"/>
    <property type="project" value="UniProtKB-UniRule"/>
</dbReference>
<dbReference type="FunFam" id="3.40.50.10810:FF:000022">
    <property type="entry name" value="Blast:Putative DNA helicase Ino80"/>
    <property type="match status" value="1"/>
</dbReference>
<dbReference type="InterPro" id="IPR038718">
    <property type="entry name" value="SNF2-like_sf"/>
</dbReference>
<keyword evidence="21" id="KW-1185">Reference proteome</keyword>
<keyword evidence="8" id="KW-0805">Transcription regulation</keyword>
<dbReference type="HOGENOM" id="CLU_000315_20_0_1"/>
<dbReference type="OrthoDB" id="372624at2759"/>
<evidence type="ECO:0000256" key="13">
    <source>
        <dbReference type="ARBA" id="ARBA00023242"/>
    </source>
</evidence>
<dbReference type="GO" id="GO:0003677">
    <property type="term" value="F:DNA binding"/>
    <property type="evidence" value="ECO:0007669"/>
    <property type="project" value="UniProtKB-UniRule"/>
</dbReference>
<dbReference type="Pfam" id="PF00271">
    <property type="entry name" value="Helicase_C"/>
    <property type="match status" value="1"/>
</dbReference>
<dbReference type="SUPFAM" id="SSF52540">
    <property type="entry name" value="P-loop containing nucleoside triphosphate hydrolases"/>
    <property type="match status" value="2"/>
</dbReference>
<keyword evidence="6 15" id="KW-0378">Hydrolase</keyword>
<dbReference type="OMA" id="FWKKNER"/>
<comment type="catalytic activity">
    <reaction evidence="14 15">
        <text>ATP + H2O = ADP + phosphate + H(+)</text>
        <dbReference type="Rhea" id="RHEA:13065"/>
        <dbReference type="ChEBI" id="CHEBI:15377"/>
        <dbReference type="ChEBI" id="CHEBI:15378"/>
        <dbReference type="ChEBI" id="CHEBI:30616"/>
        <dbReference type="ChEBI" id="CHEBI:43474"/>
        <dbReference type="ChEBI" id="CHEBI:456216"/>
    </reaction>
</comment>
<evidence type="ECO:0000256" key="6">
    <source>
        <dbReference type="ARBA" id="ARBA00022801"/>
    </source>
</evidence>
<dbReference type="GO" id="GO:0016887">
    <property type="term" value="F:ATP hydrolysis activity"/>
    <property type="evidence" value="ECO:0007669"/>
    <property type="project" value="TreeGrafter"/>
</dbReference>
<evidence type="ECO:0000313" key="20">
    <source>
        <dbReference type="EMBL" id="EJT99869.1"/>
    </source>
</evidence>
<dbReference type="STRING" id="1858805.M5FW36"/>
<evidence type="ECO:0000256" key="16">
    <source>
        <dbReference type="SAM" id="MobiDB-lite"/>
    </source>
</evidence>
<feature type="domain" description="Helicase C-terminal" evidence="18">
    <location>
        <begin position="1297"/>
        <end position="1455"/>
    </location>
</feature>
<dbReference type="InterPro" id="IPR050520">
    <property type="entry name" value="INO80/SWR1_helicase"/>
</dbReference>
<dbReference type="PROSITE" id="PS51194">
    <property type="entry name" value="HELICASE_CTER"/>
    <property type="match status" value="1"/>
</dbReference>
<feature type="compositionally biased region" description="Polar residues" evidence="16">
    <location>
        <begin position="300"/>
        <end position="313"/>
    </location>
</feature>
<evidence type="ECO:0000256" key="5">
    <source>
        <dbReference type="ARBA" id="ARBA00022763"/>
    </source>
</evidence>
<evidence type="ECO:0000256" key="10">
    <source>
        <dbReference type="ARBA" id="ARBA00023159"/>
    </source>
</evidence>
<evidence type="ECO:0000256" key="12">
    <source>
        <dbReference type="ARBA" id="ARBA00023204"/>
    </source>
</evidence>
<dbReference type="RefSeq" id="XP_040626767.1">
    <property type="nucleotide sequence ID" value="XM_040776511.1"/>
</dbReference>
<dbReference type="CDD" id="cd18793">
    <property type="entry name" value="SF2_C_SNF"/>
    <property type="match status" value="1"/>
</dbReference>
<feature type="region of interest" description="Disordered" evidence="16">
    <location>
        <begin position="272"/>
        <end position="331"/>
    </location>
</feature>
<dbReference type="Gene3D" id="3.40.50.300">
    <property type="entry name" value="P-loop containing nucleotide triphosphate hydrolases"/>
    <property type="match status" value="1"/>
</dbReference>
<comment type="similarity">
    <text evidence="2 15">Belongs to the SNF2/RAD54 helicase family.</text>
</comment>
<evidence type="ECO:0000256" key="15">
    <source>
        <dbReference type="RuleBase" id="RU368001"/>
    </source>
</evidence>
<dbReference type="PANTHER" id="PTHR45685:SF2">
    <property type="entry name" value="CHROMATIN-REMODELING ATPASE INO80"/>
    <property type="match status" value="1"/>
</dbReference>
<dbReference type="InterPro" id="IPR020838">
    <property type="entry name" value="DBINO"/>
</dbReference>
<sequence length="1592" mass="179330">MPRWQEFNASSWGAGGSASRVESDQRHYITEVPSSRKRKHFYEGEGQFTGAEGDPGQMRKRHASDIIHQSPDRQSFALATFNDRLIHPGGSRQDRRLSLLEEPLSPICNGALHDSSELVGEPAGEYVSTARRRLRTIENGFERDTNERNEAAYHTLMHGLASSSGHQDGERSHPHHRTDPRQPALSDRAGNSVSAIHSNVFLDASQQSSESGTFIRDLHAHDEGAPMLPALPVSTLSSQYEARQDVRTKTELASPPSVHVVLDAGLGDRKRKLDNEGRLKESKKRRKDYRSPIDQDDSTLKSAQNVPSRSQSGLGLELGTSEREARVQGLDPTHLGLSVEDMIDELVDGPPSQTSHAGTPSLSDVQPLAGSPVPSLVPSARKKPRSIKKVRSIKEERMVTPSPTRVIPFSIPANHQLAPVPSRPESPERLLLPQSPPRHFKKYTLEMASKRAKVVEENTRKVWKNIASSAVPKAHRVYEAFFHARKLQTLRMALASRKERPKAIRSRNAKETAAKSRRIMKEMLTFWKQNEKAEKEERKKAERAEAERARIEDEKREQQRQQRKLNFLITQTELYSHFVGSKLKDAADLETMQTDGPSTVVVGASPSILGEPGENGLQALNFEDEDESNLRAHAAKNARAAVDLAKQRADAFDADVTQQRIEADIAKEPTEAKDDELMNLEARELNFQNPTMLQDAAVVEQPQLLDAKLKDYQLKGLNWLVQLYEQGINGILADEMGLGKTVQSISLLAYLAEKYDIWGPFLVIAPASTLHNWEQEIRKFVPRMKVLPYWGVVKDRQTLRKFWWNRKKVKYNENAPFHVLVTSYQMVLADAQYFQSVRWQYMILDEAQAIKSSSSARWQTLLNFTCRNRLLLTGTPIQNSMQELWALLHFIMPSLFDSHEEFSEWFSKDIENAAENKSQQLNQAQLKRLHMILKPFMLRRIKKNVQSELGEKIEIDSYVEMSPKQSRMHKAIRSNISVSDLLSKAATSEEGIRTLMNLVMQFRKICNHPELFERADVVSPFAFAEWGRSDVLSYRRDARIFDVPDSTRSPIVVPIPNLLQRDGGLLCVPGWNSQAGSDTHWLYNMMNIWRTDTIEGSILKKGSPFAVLPLIDVSPSQAYTLWEETVIARMTSAASSTRRAVESAPYLFDSDFALHSVMPMCTVQQHRLVNTLSIAEGLPALHAISSDFWEASFLSRAEARCSIDRACAPAPSLYANDRTFVEAQARARAGYVEKSALYGPPPSLLESQDASDAFEQLVPGVAPQGVLALSDRSQVPQTQMRMPDMKRLIYDSAKLARLDSLLRELKEGDHRVLIYSQMTRMIDLLEEYLIYRQYKYLRLDGTSKISDRRDMVEEWQTRSDIFVFLLSTRAGGLGINLTAADTVIFYDSDWNPSNDAQAMDRAHRLGQTKQVTVYRLIVKGTIDERIVQMARVKKDVQDIVVGNKQFVEVAGTNEIVNLLLSPEELEQSMDRLKAQAAAEAVNNADVRRRARKAVNMGSRDLWQDDGDDDSFFDQGAANGDFEFDDEDALAVKSKKTGAGKGVLQVGQEAKGKRKYTKRSSDHASAKKTQASRKRGQFKQDAADTHSTGTPVQ</sequence>
<gene>
    <name evidence="20" type="ORF">DACRYDRAFT_81464</name>
</gene>
<evidence type="ECO:0000256" key="7">
    <source>
        <dbReference type="ARBA" id="ARBA00022840"/>
    </source>
</evidence>
<keyword evidence="9 15" id="KW-0238">DNA-binding</keyword>
<feature type="region of interest" description="Disordered" evidence="16">
    <location>
        <begin position="531"/>
        <end position="559"/>
    </location>
</feature>
<dbReference type="Gene3D" id="3.40.50.10810">
    <property type="entry name" value="Tandem AAA-ATPase domain"/>
    <property type="match status" value="1"/>
</dbReference>
<feature type="compositionally biased region" description="Basic and acidic residues" evidence="16">
    <location>
        <begin position="167"/>
        <end position="180"/>
    </location>
</feature>
<feature type="region of interest" description="Disordered" evidence="16">
    <location>
        <begin position="161"/>
        <end position="189"/>
    </location>
</feature>
<dbReference type="GeneID" id="63691573"/>
<keyword evidence="13" id="KW-0539">Nucleus</keyword>
<dbReference type="InterPro" id="IPR001650">
    <property type="entry name" value="Helicase_C-like"/>
</dbReference>
<evidence type="ECO:0000313" key="21">
    <source>
        <dbReference type="Proteomes" id="UP000030653"/>
    </source>
</evidence>
<keyword evidence="12 15" id="KW-0234">DNA repair</keyword>
<dbReference type="GO" id="GO:0031011">
    <property type="term" value="C:Ino80 complex"/>
    <property type="evidence" value="ECO:0007669"/>
    <property type="project" value="UniProtKB-UniRule"/>
</dbReference>
<dbReference type="InterPro" id="IPR014001">
    <property type="entry name" value="Helicase_ATP-bd"/>
</dbReference>
<dbReference type="SMART" id="SM00490">
    <property type="entry name" value="HELICc"/>
    <property type="match status" value="1"/>
</dbReference>
<comment type="subcellular location">
    <subcellularLocation>
        <location evidence="1 15">Nucleus</location>
    </subcellularLocation>
</comment>
<dbReference type="EMBL" id="JH795868">
    <property type="protein sequence ID" value="EJT99869.1"/>
    <property type="molecule type" value="Genomic_DNA"/>
</dbReference>
<feature type="domain" description="Helicase ATP-binding" evidence="17">
    <location>
        <begin position="721"/>
        <end position="894"/>
    </location>
</feature>
<evidence type="ECO:0000256" key="1">
    <source>
        <dbReference type="ARBA" id="ARBA00004123"/>
    </source>
</evidence>
<evidence type="ECO:0000259" key="18">
    <source>
        <dbReference type="PROSITE" id="PS51194"/>
    </source>
</evidence>
<organism evidence="20 21">
    <name type="scientific">Dacryopinax primogenitus (strain DJM 731)</name>
    <name type="common">Brown rot fungus</name>
    <dbReference type="NCBI Taxonomy" id="1858805"/>
    <lineage>
        <taxon>Eukaryota</taxon>
        <taxon>Fungi</taxon>
        <taxon>Dikarya</taxon>
        <taxon>Basidiomycota</taxon>
        <taxon>Agaricomycotina</taxon>
        <taxon>Dacrymycetes</taxon>
        <taxon>Dacrymycetales</taxon>
        <taxon>Dacrymycetaceae</taxon>
        <taxon>Dacryopinax</taxon>
    </lineage>
</organism>
<keyword evidence="5 15" id="KW-0227">DNA damage</keyword>
<dbReference type="InterPro" id="IPR000330">
    <property type="entry name" value="SNF2_N"/>
</dbReference>
<feature type="compositionally biased region" description="Polar residues" evidence="16">
    <location>
        <begin position="351"/>
        <end position="364"/>
    </location>
</feature>
<dbReference type="SMART" id="SM00487">
    <property type="entry name" value="DEXDc"/>
    <property type="match status" value="1"/>
</dbReference>
<comment type="subunit">
    <text evidence="15">Component of the INO80 chromatin-remodeling complex.</text>
</comment>
<dbReference type="GO" id="GO:0006338">
    <property type="term" value="P:chromatin remodeling"/>
    <property type="evidence" value="ECO:0007669"/>
    <property type="project" value="UniProtKB-UniRule"/>
</dbReference>
<keyword evidence="10" id="KW-0010">Activator</keyword>
<feature type="domain" description="DBINO" evidence="19">
    <location>
        <begin position="462"/>
        <end position="585"/>
    </location>
</feature>
<evidence type="ECO:0000256" key="3">
    <source>
        <dbReference type="ARBA" id="ARBA00019805"/>
    </source>
</evidence>
<feature type="region of interest" description="Disordered" evidence="16">
    <location>
        <begin position="345"/>
        <end position="385"/>
    </location>
</feature>
<keyword evidence="7 15" id="KW-0067">ATP-binding</keyword>
<dbReference type="InterPro" id="IPR027417">
    <property type="entry name" value="P-loop_NTPase"/>
</dbReference>
<dbReference type="GO" id="GO:0042393">
    <property type="term" value="F:histone binding"/>
    <property type="evidence" value="ECO:0007669"/>
    <property type="project" value="TreeGrafter"/>
</dbReference>